<sequence length="61" mass="6865">MVILFFASVISITLIITDMTNPGYGFFSNTTFVQKDFTTQSNSENPTENFQISGELKDSLY</sequence>
<keyword evidence="3" id="KW-1185">Reference proteome</keyword>
<evidence type="ECO:0000313" key="2">
    <source>
        <dbReference type="EMBL" id="VFJ14801.1"/>
    </source>
</evidence>
<gene>
    <name evidence="2" type="ORF">NFRAN_2479</name>
</gene>
<dbReference type="Proteomes" id="UP000294299">
    <property type="component" value="Chromosome NFRAN"/>
</dbReference>
<protein>
    <submittedName>
        <fullName evidence="2">Uncharacterized protein</fullName>
    </submittedName>
</protein>
<dbReference type="AlphaFoldDB" id="A0A484IFL5"/>
<feature type="region of interest" description="Disordered" evidence="1">
    <location>
        <begin position="38"/>
        <end position="61"/>
    </location>
</feature>
<name>A0A484IFL5_9ARCH</name>
<dbReference type="KEGG" id="nfn:NFRAN_2479"/>
<evidence type="ECO:0000313" key="3">
    <source>
        <dbReference type="Proteomes" id="UP000294299"/>
    </source>
</evidence>
<feature type="compositionally biased region" description="Polar residues" evidence="1">
    <location>
        <begin position="38"/>
        <end position="52"/>
    </location>
</feature>
<proteinExistence type="predicted"/>
<organism evidence="2 3">
    <name type="scientific">Candidatus Nitrosocosmicus franklandianus</name>
    <dbReference type="NCBI Taxonomy" id="1798806"/>
    <lineage>
        <taxon>Archaea</taxon>
        <taxon>Nitrososphaerota</taxon>
        <taxon>Nitrososphaeria</taxon>
        <taxon>Nitrososphaerales</taxon>
        <taxon>Nitrososphaeraceae</taxon>
        <taxon>Candidatus Nitrosocosmicus</taxon>
    </lineage>
</organism>
<accession>A0A484IFL5</accession>
<dbReference type="EMBL" id="LR216287">
    <property type="protein sequence ID" value="VFJ14801.1"/>
    <property type="molecule type" value="Genomic_DNA"/>
</dbReference>
<evidence type="ECO:0000256" key="1">
    <source>
        <dbReference type="SAM" id="MobiDB-lite"/>
    </source>
</evidence>
<reference evidence="2 3" key="1">
    <citation type="submission" date="2019-02" db="EMBL/GenBank/DDBJ databases">
        <authorList>
            <person name="Lehtovirta-Morley E L."/>
        </authorList>
    </citation>
    <scope>NUCLEOTIDE SEQUENCE [LARGE SCALE GENOMIC DNA]</scope>
    <source>
        <strain evidence="2">NFRAN1</strain>
    </source>
</reference>